<dbReference type="GO" id="GO:0005886">
    <property type="term" value="C:plasma membrane"/>
    <property type="evidence" value="ECO:0007669"/>
    <property type="project" value="UniProtKB-SubCell"/>
</dbReference>
<keyword evidence="7 8" id="KW-0472">Membrane</keyword>
<dbReference type="Proteomes" id="UP000320475">
    <property type="component" value="Unassembled WGS sequence"/>
</dbReference>
<evidence type="ECO:0000256" key="4">
    <source>
        <dbReference type="ARBA" id="ARBA00022596"/>
    </source>
</evidence>
<protein>
    <recommendedName>
        <fullName evidence="8">Nickel/cobalt efflux system</fullName>
    </recommendedName>
</protein>
<gene>
    <name evidence="10" type="ORF">SeLEV6574_g07172</name>
    <name evidence="11" type="ORF">SeMB42_g03191</name>
</gene>
<evidence type="ECO:0000256" key="2">
    <source>
        <dbReference type="ARBA" id="ARBA00010892"/>
    </source>
</evidence>
<evidence type="ECO:0000256" key="3">
    <source>
        <dbReference type="ARBA" id="ARBA00022448"/>
    </source>
</evidence>
<dbReference type="InterPro" id="IPR004688">
    <property type="entry name" value="Ni/Co_transpt"/>
</dbReference>
<evidence type="ECO:0000313" key="12">
    <source>
        <dbReference type="Proteomes" id="UP000317494"/>
    </source>
</evidence>
<dbReference type="PANTHER" id="PTHR31611:SF0">
    <property type="entry name" value="HIGH-AFFINITY NICKEL TRANSPORT PROTEIN NIC1"/>
    <property type="match status" value="1"/>
</dbReference>
<feature type="transmembrane region" description="Helical" evidence="8">
    <location>
        <begin position="288"/>
        <end position="310"/>
    </location>
</feature>
<evidence type="ECO:0000313" key="10">
    <source>
        <dbReference type="EMBL" id="TPX39488.1"/>
    </source>
</evidence>
<organism evidence="11 12">
    <name type="scientific">Synchytrium endobioticum</name>
    <dbReference type="NCBI Taxonomy" id="286115"/>
    <lineage>
        <taxon>Eukaryota</taxon>
        <taxon>Fungi</taxon>
        <taxon>Fungi incertae sedis</taxon>
        <taxon>Chytridiomycota</taxon>
        <taxon>Chytridiomycota incertae sedis</taxon>
        <taxon>Chytridiomycetes</taxon>
        <taxon>Synchytriales</taxon>
        <taxon>Synchytriaceae</taxon>
        <taxon>Synchytrium</taxon>
    </lineage>
</organism>
<dbReference type="GO" id="GO:0012505">
    <property type="term" value="C:endomembrane system"/>
    <property type="evidence" value="ECO:0007669"/>
    <property type="project" value="UniProtKB-SubCell"/>
</dbReference>
<comment type="subcellular location">
    <subcellularLocation>
        <location evidence="8">Cell membrane</location>
        <topology evidence="8">Multi-pass membrane protein</topology>
    </subcellularLocation>
    <subcellularLocation>
        <location evidence="1">Endomembrane system</location>
        <topology evidence="1">Multi-pass membrane protein</topology>
    </subcellularLocation>
</comment>
<keyword evidence="12" id="KW-1185">Reference proteome</keyword>
<dbReference type="Pfam" id="PF03824">
    <property type="entry name" value="NicO"/>
    <property type="match status" value="1"/>
</dbReference>
<dbReference type="PANTHER" id="PTHR31611">
    <property type="entry name" value="HIGH-AFFINITY NICKEL TRANSPORT PROTEIN NIC1"/>
    <property type="match status" value="1"/>
</dbReference>
<sequence>MRDKVDTSDEIGGVLSTNAALLRTTDTTSHDVPSSSCIATSDHGLSPPPDNLISFDTDTPSTRSSYMKHEKIRIVILTVCLLCVNLLLWSVSLLLSSTFKALAVSNLLLAYTLGLRHALDADHITAIDNVTRKLLDDGLRPLLVGFWFSLGHSTIVIVATVAVAVTATTIASQFERFQEVSSIVGTCFSGALLLLIGLINLISLVSICITLSRQRHAAKEGRGEAAVMTVDDVMRSMGVWSRVFRPAFKVIDQSWKMYIVGIVFGLGFDTASEITLLSLASVQASAGFPIQLILFYPLLFTAGMVLVDTLDGILMMRVYSTKMVEPALRLHFNLLVTLLSVVLALTVGIVQILSVIQSTHELKGGVWDSVSVIQDNFGLVGGIIIGIFMLSAFTMFILSRVLSRSHLSRHVAPAT</sequence>
<feature type="compositionally biased region" description="Polar residues" evidence="9">
    <location>
        <begin position="26"/>
        <end position="39"/>
    </location>
</feature>
<dbReference type="Proteomes" id="UP000317494">
    <property type="component" value="Unassembled WGS sequence"/>
</dbReference>
<evidence type="ECO:0000256" key="9">
    <source>
        <dbReference type="SAM" id="MobiDB-lite"/>
    </source>
</evidence>
<evidence type="ECO:0000313" key="13">
    <source>
        <dbReference type="Proteomes" id="UP000320475"/>
    </source>
</evidence>
<evidence type="ECO:0000256" key="5">
    <source>
        <dbReference type="ARBA" id="ARBA00022692"/>
    </source>
</evidence>
<dbReference type="EMBL" id="QEAM01000474">
    <property type="protein sequence ID" value="TPX39488.1"/>
    <property type="molecule type" value="Genomic_DNA"/>
</dbReference>
<dbReference type="EMBL" id="QEAN01000110">
    <property type="protein sequence ID" value="TPX47797.1"/>
    <property type="molecule type" value="Genomic_DNA"/>
</dbReference>
<feature type="transmembrane region" description="Helical" evidence="8">
    <location>
        <begin position="183"/>
        <end position="212"/>
    </location>
</feature>
<name>A0A507D8W2_9FUNG</name>
<feature type="transmembrane region" description="Helical" evidence="8">
    <location>
        <begin position="142"/>
        <end position="171"/>
    </location>
</feature>
<dbReference type="STRING" id="286115.A0A507D8W2"/>
<keyword evidence="4" id="KW-0533">Nickel</keyword>
<accession>A0A507D8W2</accession>
<evidence type="ECO:0000256" key="1">
    <source>
        <dbReference type="ARBA" id="ARBA00004127"/>
    </source>
</evidence>
<keyword evidence="3 8" id="KW-0813">Transport</keyword>
<dbReference type="AlphaFoldDB" id="A0A507D8W2"/>
<feature type="region of interest" description="Disordered" evidence="9">
    <location>
        <begin position="26"/>
        <end position="54"/>
    </location>
</feature>
<feature type="transmembrane region" description="Helical" evidence="8">
    <location>
        <begin position="74"/>
        <end position="95"/>
    </location>
</feature>
<feature type="transmembrane region" description="Helical" evidence="8">
    <location>
        <begin position="376"/>
        <end position="398"/>
    </location>
</feature>
<evidence type="ECO:0000256" key="7">
    <source>
        <dbReference type="ARBA" id="ARBA00023136"/>
    </source>
</evidence>
<dbReference type="VEuPathDB" id="FungiDB:SeMB42_g03191"/>
<dbReference type="InterPro" id="IPR011541">
    <property type="entry name" value="Ni/Co_transpt_high_affinity"/>
</dbReference>
<reference evidence="12 13" key="1">
    <citation type="journal article" date="2019" name="Sci. Rep.">
        <title>Comparative genomics of chytrid fungi reveal insights into the obligate biotrophic and pathogenic lifestyle of Synchytrium endobioticum.</title>
        <authorList>
            <person name="van de Vossenberg B.T.L.H."/>
            <person name="Warris S."/>
            <person name="Nguyen H.D.T."/>
            <person name="van Gent-Pelzer M.P.E."/>
            <person name="Joly D.L."/>
            <person name="van de Geest H.C."/>
            <person name="Bonants P.J.M."/>
            <person name="Smith D.S."/>
            <person name="Levesque C.A."/>
            <person name="van der Lee T.A.J."/>
        </authorList>
    </citation>
    <scope>NUCLEOTIDE SEQUENCE [LARGE SCALE GENOMIC DNA]</scope>
    <source>
        <strain evidence="10 13">LEV6574</strain>
        <strain evidence="11 12">MB42</strain>
    </source>
</reference>
<proteinExistence type="inferred from homology"/>
<comment type="caution">
    <text evidence="11">The sequence shown here is derived from an EMBL/GenBank/DDBJ whole genome shotgun (WGS) entry which is preliminary data.</text>
</comment>
<dbReference type="OrthoDB" id="5197598at2759"/>
<feature type="transmembrane region" description="Helical" evidence="8">
    <location>
        <begin position="330"/>
        <end position="356"/>
    </location>
</feature>
<keyword evidence="6 8" id="KW-1133">Transmembrane helix</keyword>
<comment type="similarity">
    <text evidence="2 8">Belongs to the NiCoT transporter (TC 2.A.52) family.</text>
</comment>
<evidence type="ECO:0000256" key="8">
    <source>
        <dbReference type="RuleBase" id="RU362101"/>
    </source>
</evidence>
<evidence type="ECO:0000256" key="6">
    <source>
        <dbReference type="ARBA" id="ARBA00022989"/>
    </source>
</evidence>
<evidence type="ECO:0000313" key="11">
    <source>
        <dbReference type="EMBL" id="TPX47797.1"/>
    </source>
</evidence>
<keyword evidence="5 8" id="KW-0812">Transmembrane</keyword>
<feature type="transmembrane region" description="Helical" evidence="8">
    <location>
        <begin position="258"/>
        <end position="282"/>
    </location>
</feature>
<dbReference type="GO" id="GO:0015099">
    <property type="term" value="F:nickel cation transmembrane transporter activity"/>
    <property type="evidence" value="ECO:0007669"/>
    <property type="project" value="UniProtKB-UniRule"/>
</dbReference>